<name>A0A4U7B6M7_9PEZI</name>
<reference evidence="1 2" key="1">
    <citation type="submission" date="2018-02" db="EMBL/GenBank/DDBJ databases">
        <title>Draft genome sequences of Elsinoe sp., causing black scab on jojoba.</title>
        <authorList>
            <person name="Stodart B."/>
            <person name="Jeffress S."/>
            <person name="Ash G."/>
            <person name="Arun Chinnappa K."/>
        </authorList>
    </citation>
    <scope>NUCLEOTIDE SEQUENCE [LARGE SCALE GENOMIC DNA]</scope>
    <source>
        <strain evidence="1 2">Hillstone_2</strain>
    </source>
</reference>
<dbReference type="EMBL" id="PTQR01000012">
    <property type="protein sequence ID" value="TKX26639.1"/>
    <property type="molecule type" value="Genomic_DNA"/>
</dbReference>
<dbReference type="AlphaFoldDB" id="A0A4U7B6M7"/>
<protein>
    <submittedName>
        <fullName evidence="1">Uncharacterized protein</fullName>
    </submittedName>
</protein>
<evidence type="ECO:0000313" key="1">
    <source>
        <dbReference type="EMBL" id="TKX26639.1"/>
    </source>
</evidence>
<comment type="caution">
    <text evidence="1">The sequence shown here is derived from an EMBL/GenBank/DDBJ whole genome shotgun (WGS) entry which is preliminary data.</text>
</comment>
<gene>
    <name evidence="1" type="ORF">C1H76_1171</name>
</gene>
<organism evidence="1 2">
    <name type="scientific">Elsinoe australis</name>
    <dbReference type="NCBI Taxonomy" id="40998"/>
    <lineage>
        <taxon>Eukaryota</taxon>
        <taxon>Fungi</taxon>
        <taxon>Dikarya</taxon>
        <taxon>Ascomycota</taxon>
        <taxon>Pezizomycotina</taxon>
        <taxon>Dothideomycetes</taxon>
        <taxon>Dothideomycetidae</taxon>
        <taxon>Myriangiales</taxon>
        <taxon>Elsinoaceae</taxon>
        <taxon>Elsinoe</taxon>
    </lineage>
</organism>
<dbReference type="Proteomes" id="UP000308133">
    <property type="component" value="Unassembled WGS sequence"/>
</dbReference>
<accession>A0A4U7B6M7</accession>
<proteinExistence type="predicted"/>
<sequence>MQKKRRPPTQTAALMVIVEQAKFTKDLLRELYRQARTLPHPALRTFASSQPLSSFHTSHRLRALALDPYLHHARLRQTTQCLPRLLSTRPPLSSLQPPSSSIYLSRTHLAARRLHWSLVRIRLNRSLSRRPTITTLVSANILPRECCRRDRASGEYMYRGGLVVERKKKVEREKVKEGLKVWLERKAGEIMKRREKGVGVGVLVWRLQRRMRLEGERTGGKGVEIEGAEGRVRGLRSFWEGVGRRQ</sequence>
<evidence type="ECO:0000313" key="2">
    <source>
        <dbReference type="Proteomes" id="UP000308133"/>
    </source>
</evidence>